<evidence type="ECO:0000256" key="9">
    <source>
        <dbReference type="HAMAP-Rule" id="MF_00135"/>
    </source>
</evidence>
<dbReference type="GO" id="GO:0000162">
    <property type="term" value="P:L-tryptophan biosynthetic process"/>
    <property type="evidence" value="ECO:0007669"/>
    <property type="project" value="UniProtKB-UniRule"/>
</dbReference>
<dbReference type="SUPFAM" id="SSF51366">
    <property type="entry name" value="Ribulose-phoshate binding barrel"/>
    <property type="match status" value="1"/>
</dbReference>
<dbReference type="HAMAP" id="MF_00135">
    <property type="entry name" value="PRAI"/>
    <property type="match status" value="1"/>
</dbReference>
<dbReference type="InterPro" id="IPR001240">
    <property type="entry name" value="PRAI_dom"/>
</dbReference>
<dbReference type="OrthoDB" id="9796196at2"/>
<keyword evidence="8 9" id="KW-0413">Isomerase</keyword>
<accession>A0A418VZM1</accession>
<dbReference type="RefSeq" id="WP_119828812.1">
    <property type="nucleotide sequence ID" value="NZ_QYUL01000001.1"/>
</dbReference>
<dbReference type="EC" id="5.3.1.24" evidence="3 9"/>
<reference evidence="11 12" key="1">
    <citation type="submission" date="2018-09" db="EMBL/GenBank/DDBJ databases">
        <authorList>
            <person name="Zhu H."/>
        </authorList>
    </citation>
    <scope>NUCLEOTIDE SEQUENCE [LARGE SCALE GENOMIC DNA]</scope>
    <source>
        <strain evidence="11 12">K2W22B-5</strain>
    </source>
</reference>
<keyword evidence="5 9" id="KW-0028">Amino-acid biosynthesis</keyword>
<dbReference type="UniPathway" id="UPA00035">
    <property type="reaction ID" value="UER00042"/>
</dbReference>
<dbReference type="Proteomes" id="UP000283458">
    <property type="component" value="Unassembled WGS sequence"/>
</dbReference>
<feature type="domain" description="N-(5'phosphoribosyl) anthranilate isomerase (PRAI)" evidence="10">
    <location>
        <begin position="5"/>
        <end position="208"/>
    </location>
</feature>
<evidence type="ECO:0000256" key="1">
    <source>
        <dbReference type="ARBA" id="ARBA00001164"/>
    </source>
</evidence>
<evidence type="ECO:0000256" key="8">
    <source>
        <dbReference type="ARBA" id="ARBA00023235"/>
    </source>
</evidence>
<evidence type="ECO:0000256" key="3">
    <source>
        <dbReference type="ARBA" id="ARBA00012572"/>
    </source>
</evidence>
<comment type="caution">
    <text evidence="11">The sequence shown here is derived from an EMBL/GenBank/DDBJ whole genome shotgun (WGS) entry which is preliminary data.</text>
</comment>
<comment type="pathway">
    <text evidence="2 9">Amino-acid biosynthesis; L-tryptophan biosynthesis; L-tryptophan from chorismate: step 3/5.</text>
</comment>
<gene>
    <name evidence="9" type="primary">trpF</name>
    <name evidence="11" type="ORF">D3877_00225</name>
</gene>
<evidence type="ECO:0000256" key="6">
    <source>
        <dbReference type="ARBA" id="ARBA00022822"/>
    </source>
</evidence>
<dbReference type="Gene3D" id="3.20.20.70">
    <property type="entry name" value="Aldolase class I"/>
    <property type="match status" value="1"/>
</dbReference>
<evidence type="ECO:0000256" key="7">
    <source>
        <dbReference type="ARBA" id="ARBA00023141"/>
    </source>
</evidence>
<dbReference type="InterPro" id="IPR011060">
    <property type="entry name" value="RibuloseP-bd_barrel"/>
</dbReference>
<keyword evidence="12" id="KW-1185">Reference proteome</keyword>
<comment type="similarity">
    <text evidence="9">Belongs to the TrpF family.</text>
</comment>
<keyword evidence="7 9" id="KW-0057">Aromatic amino acid biosynthesis</keyword>
<dbReference type="AlphaFoldDB" id="A0A418VZM1"/>
<dbReference type="GO" id="GO:0004640">
    <property type="term" value="F:phosphoribosylanthranilate isomerase activity"/>
    <property type="evidence" value="ECO:0007669"/>
    <property type="project" value="UniProtKB-UniRule"/>
</dbReference>
<dbReference type="PANTHER" id="PTHR42894">
    <property type="entry name" value="N-(5'-PHOSPHORIBOSYL)ANTHRANILATE ISOMERASE"/>
    <property type="match status" value="1"/>
</dbReference>
<proteinExistence type="inferred from homology"/>
<evidence type="ECO:0000256" key="2">
    <source>
        <dbReference type="ARBA" id="ARBA00004664"/>
    </source>
</evidence>
<dbReference type="CDD" id="cd00405">
    <property type="entry name" value="PRAI"/>
    <property type="match status" value="1"/>
</dbReference>
<evidence type="ECO:0000313" key="12">
    <source>
        <dbReference type="Proteomes" id="UP000283458"/>
    </source>
</evidence>
<dbReference type="Pfam" id="PF00697">
    <property type="entry name" value="PRAI"/>
    <property type="match status" value="1"/>
</dbReference>
<evidence type="ECO:0000259" key="10">
    <source>
        <dbReference type="Pfam" id="PF00697"/>
    </source>
</evidence>
<name>A0A418VZM1_9PROT</name>
<evidence type="ECO:0000256" key="4">
    <source>
        <dbReference type="ARBA" id="ARBA00022272"/>
    </source>
</evidence>
<dbReference type="NCBIfam" id="NF002295">
    <property type="entry name" value="PRK01222.1-1"/>
    <property type="match status" value="1"/>
</dbReference>
<comment type="catalytic activity">
    <reaction evidence="1 9">
        <text>N-(5-phospho-beta-D-ribosyl)anthranilate = 1-(2-carboxyphenylamino)-1-deoxy-D-ribulose 5-phosphate</text>
        <dbReference type="Rhea" id="RHEA:21540"/>
        <dbReference type="ChEBI" id="CHEBI:18277"/>
        <dbReference type="ChEBI" id="CHEBI:58613"/>
        <dbReference type="EC" id="5.3.1.24"/>
    </reaction>
</comment>
<dbReference type="InterPro" id="IPR013785">
    <property type="entry name" value="Aldolase_TIM"/>
</dbReference>
<organism evidence="11 12">
    <name type="scientific">Azospirillum cavernae</name>
    <dbReference type="NCBI Taxonomy" id="2320860"/>
    <lineage>
        <taxon>Bacteria</taxon>
        <taxon>Pseudomonadati</taxon>
        <taxon>Pseudomonadota</taxon>
        <taxon>Alphaproteobacteria</taxon>
        <taxon>Rhodospirillales</taxon>
        <taxon>Azospirillaceae</taxon>
        <taxon>Azospirillum</taxon>
    </lineage>
</organism>
<dbReference type="EMBL" id="QYUL01000001">
    <property type="protein sequence ID" value="RJF83169.1"/>
    <property type="molecule type" value="Genomic_DNA"/>
</dbReference>
<keyword evidence="6 9" id="KW-0822">Tryptophan biosynthesis</keyword>
<protein>
    <recommendedName>
        <fullName evidence="4 9">N-(5'-phosphoribosyl)anthranilate isomerase</fullName>
        <shortName evidence="9">PRAI</shortName>
        <ecNumber evidence="3 9">5.3.1.24</ecNumber>
    </recommendedName>
</protein>
<sequence>MSVAVKICGLSEPDTLRAAVTGGARYVGFVFYPPSPRAVAPAMAGELARLVPTGVRSVGLFVDPDDAFLEHVIGQVPLDVIQLHGSEDPRRIVEIKARYRMPVMKAVKIGGPDDLAAAAELAEVADRLLFDAKPPSKTGALPGGNGVAFDWTLLAGRRWSKPWMLSGGLTPENVAEAVRVTGATEVDVSSGVEDRPGHKDAALIRAFLSSLGGL</sequence>
<dbReference type="PANTHER" id="PTHR42894:SF1">
    <property type="entry name" value="N-(5'-PHOSPHORIBOSYL)ANTHRANILATE ISOMERASE"/>
    <property type="match status" value="1"/>
</dbReference>
<dbReference type="InterPro" id="IPR044643">
    <property type="entry name" value="TrpF_fam"/>
</dbReference>
<evidence type="ECO:0000313" key="11">
    <source>
        <dbReference type="EMBL" id="RJF83169.1"/>
    </source>
</evidence>
<evidence type="ECO:0000256" key="5">
    <source>
        <dbReference type="ARBA" id="ARBA00022605"/>
    </source>
</evidence>